<sequence length="363" mass="39566">MTGAPAPEPRTVEEDTLRDDEFPTGRRGTEGEVASEEQPVVVPDPRSEVVPGPDAGAPVGSDVADEDTADADAELEGATTEDAASDDEQSDEDDETASGDTGSSGAAPVSENRRRAERTAPLFAELATLDKDDPRRERLREILVEEHLPLVRHFARRFSNRGEPFDDLLQVGTLGLIAAIDRFDPSRGVEFLSFAVPTITGEIKRHFRDQGWSVRVPRRLQELHLSLNAAVGELAQKNGRAPTPSELAEHLRIPRAEVLEGLAVANAYRSSSLDERLSGEDDSPTLAATLGEEDAALEGVEYRESLQPLLATIPARERRILILRFFGNMTQSQIAADIGISQMHVSRLLSQTLAKLREGLLKD</sequence>
<evidence type="ECO:0000256" key="3">
    <source>
        <dbReference type="ARBA" id="ARBA00023125"/>
    </source>
</evidence>
<evidence type="ECO:0000259" key="6">
    <source>
        <dbReference type="PROSITE" id="PS00715"/>
    </source>
</evidence>
<dbReference type="InterPro" id="IPR014322">
    <property type="entry name" value="RNA_pol_sigma-B/F/G"/>
</dbReference>
<evidence type="ECO:0000313" key="7">
    <source>
        <dbReference type="EMBL" id="SDM26514.1"/>
    </source>
</evidence>
<name>A0A1G9RTM0_9ACTN</name>
<dbReference type="PROSITE" id="PS00715">
    <property type="entry name" value="SIGMA70_1"/>
    <property type="match status" value="1"/>
</dbReference>
<keyword evidence="8" id="KW-1185">Reference proteome</keyword>
<dbReference type="OrthoDB" id="9804285at2"/>
<dbReference type="GO" id="GO:0016987">
    <property type="term" value="F:sigma factor activity"/>
    <property type="evidence" value="ECO:0007669"/>
    <property type="project" value="UniProtKB-KW"/>
</dbReference>
<reference evidence="8" key="1">
    <citation type="submission" date="2016-10" db="EMBL/GenBank/DDBJ databases">
        <authorList>
            <person name="Varghese N."/>
            <person name="Submissions S."/>
        </authorList>
    </citation>
    <scope>NUCLEOTIDE SEQUENCE [LARGE SCALE GENOMIC DNA]</scope>
    <source>
        <strain evidence="8">DSM 45419</strain>
    </source>
</reference>
<dbReference type="InterPro" id="IPR007630">
    <property type="entry name" value="RNA_pol_sigma70_r4"/>
</dbReference>
<dbReference type="Pfam" id="PF04539">
    <property type="entry name" value="Sigma70_r3"/>
    <property type="match status" value="1"/>
</dbReference>
<dbReference type="InterPro" id="IPR013324">
    <property type="entry name" value="RNA_pol_sigma_r3/r4-like"/>
</dbReference>
<dbReference type="Gene3D" id="1.20.120.1810">
    <property type="match status" value="1"/>
</dbReference>
<dbReference type="Pfam" id="PF04545">
    <property type="entry name" value="Sigma70_r4"/>
    <property type="match status" value="1"/>
</dbReference>
<dbReference type="SUPFAM" id="SSF88659">
    <property type="entry name" value="Sigma3 and sigma4 domains of RNA polymerase sigma factors"/>
    <property type="match status" value="2"/>
</dbReference>
<dbReference type="CDD" id="cd06171">
    <property type="entry name" value="Sigma70_r4"/>
    <property type="match status" value="1"/>
</dbReference>
<dbReference type="PRINTS" id="PR00046">
    <property type="entry name" value="SIGMA70FCT"/>
</dbReference>
<dbReference type="STRING" id="1137991.SAMN05660642_02061"/>
<dbReference type="PANTHER" id="PTHR30385:SF4">
    <property type="entry name" value="RNA POLYMERASE SIGMA-E FACTOR"/>
    <property type="match status" value="1"/>
</dbReference>
<feature type="compositionally biased region" description="Basic and acidic residues" evidence="5">
    <location>
        <begin position="10"/>
        <end position="30"/>
    </location>
</feature>
<dbReference type="Proteomes" id="UP000198680">
    <property type="component" value="Unassembled WGS sequence"/>
</dbReference>
<feature type="region of interest" description="Disordered" evidence="5">
    <location>
        <begin position="1"/>
        <end position="119"/>
    </location>
</feature>
<accession>A0A1G9RTM0</accession>
<dbReference type="Gene3D" id="1.10.10.10">
    <property type="entry name" value="Winged helix-like DNA-binding domain superfamily/Winged helix DNA-binding domain"/>
    <property type="match status" value="2"/>
</dbReference>
<gene>
    <name evidence="7" type="ORF">SAMN05660642_02061</name>
</gene>
<dbReference type="NCBIfam" id="TIGR02937">
    <property type="entry name" value="sigma70-ECF"/>
    <property type="match status" value="1"/>
</dbReference>
<keyword evidence="3" id="KW-0238">DNA-binding</keyword>
<evidence type="ECO:0000256" key="2">
    <source>
        <dbReference type="ARBA" id="ARBA00023082"/>
    </source>
</evidence>
<organism evidence="7 8">
    <name type="scientific">Geodermatophilus siccatus</name>
    <dbReference type="NCBI Taxonomy" id="1137991"/>
    <lineage>
        <taxon>Bacteria</taxon>
        <taxon>Bacillati</taxon>
        <taxon>Actinomycetota</taxon>
        <taxon>Actinomycetes</taxon>
        <taxon>Geodermatophilales</taxon>
        <taxon>Geodermatophilaceae</taxon>
        <taxon>Geodermatophilus</taxon>
    </lineage>
</organism>
<feature type="compositionally biased region" description="Acidic residues" evidence="5">
    <location>
        <begin position="63"/>
        <end position="75"/>
    </location>
</feature>
<keyword evidence="2" id="KW-0731">Sigma factor</keyword>
<dbReference type="NCBIfam" id="TIGR02980">
    <property type="entry name" value="SigBFG"/>
    <property type="match status" value="1"/>
</dbReference>
<proteinExistence type="predicted"/>
<dbReference type="InterPro" id="IPR013325">
    <property type="entry name" value="RNA_pol_sigma_r2"/>
</dbReference>
<dbReference type="GO" id="GO:0006352">
    <property type="term" value="P:DNA-templated transcription initiation"/>
    <property type="evidence" value="ECO:0007669"/>
    <property type="project" value="InterPro"/>
</dbReference>
<dbReference type="SUPFAM" id="SSF88946">
    <property type="entry name" value="Sigma2 domain of RNA polymerase sigma factors"/>
    <property type="match status" value="1"/>
</dbReference>
<evidence type="ECO:0000256" key="1">
    <source>
        <dbReference type="ARBA" id="ARBA00023015"/>
    </source>
</evidence>
<feature type="compositionally biased region" description="Acidic residues" evidence="5">
    <location>
        <begin position="83"/>
        <end position="97"/>
    </location>
</feature>
<dbReference type="AlphaFoldDB" id="A0A1G9RTM0"/>
<feature type="domain" description="RNA polymerase sigma-70" evidence="6">
    <location>
        <begin position="167"/>
        <end position="180"/>
    </location>
</feature>
<protein>
    <submittedName>
        <fullName evidence="7">RNA polymerase, sigma 28 subunit, SigD/FliA/WhiG</fullName>
    </submittedName>
</protein>
<dbReference type="InterPro" id="IPR007624">
    <property type="entry name" value="RNA_pol_sigma70_r3"/>
</dbReference>
<dbReference type="RefSeq" id="WP_091217263.1">
    <property type="nucleotide sequence ID" value="NZ_FNHE01000004.1"/>
</dbReference>
<evidence type="ECO:0000313" key="8">
    <source>
        <dbReference type="Proteomes" id="UP000198680"/>
    </source>
</evidence>
<keyword evidence="1" id="KW-0805">Transcription regulation</keyword>
<dbReference type="InterPro" id="IPR014284">
    <property type="entry name" value="RNA_pol_sigma-70_dom"/>
</dbReference>
<dbReference type="EMBL" id="FNHE01000004">
    <property type="protein sequence ID" value="SDM26514.1"/>
    <property type="molecule type" value="Genomic_DNA"/>
</dbReference>
<dbReference type="GO" id="GO:0003677">
    <property type="term" value="F:DNA binding"/>
    <property type="evidence" value="ECO:0007669"/>
    <property type="project" value="UniProtKB-KW"/>
</dbReference>
<evidence type="ECO:0000256" key="5">
    <source>
        <dbReference type="SAM" id="MobiDB-lite"/>
    </source>
</evidence>
<dbReference type="InterPro" id="IPR007627">
    <property type="entry name" value="RNA_pol_sigma70_r2"/>
</dbReference>
<keyword evidence="4" id="KW-0804">Transcription</keyword>
<dbReference type="InterPro" id="IPR036388">
    <property type="entry name" value="WH-like_DNA-bd_sf"/>
</dbReference>
<dbReference type="InterPro" id="IPR000943">
    <property type="entry name" value="RNA_pol_sigma70"/>
</dbReference>
<dbReference type="Pfam" id="PF04542">
    <property type="entry name" value="Sigma70_r2"/>
    <property type="match status" value="1"/>
</dbReference>
<dbReference type="PANTHER" id="PTHR30385">
    <property type="entry name" value="SIGMA FACTOR F FLAGELLAR"/>
    <property type="match status" value="1"/>
</dbReference>
<evidence type="ECO:0000256" key="4">
    <source>
        <dbReference type="ARBA" id="ARBA00023163"/>
    </source>
</evidence>